<dbReference type="EMBL" id="JAUSTR010000006">
    <property type="protein sequence ID" value="MDQ0162731.1"/>
    <property type="molecule type" value="Genomic_DNA"/>
</dbReference>
<gene>
    <name evidence="2" type="ORF">J2S06_001808</name>
</gene>
<sequence length="194" mass="23184">MIIRLYFLSLWSFIDPIYFAFTRLQYLHSKQHFSIFRVRLTKYKGRNVTLSDGTQIKKNDLLVKIHLHNVRLYKEVMFQSNSISRGKTIYRMVQQSFPSLADYVQHHPKQEKIKGVIGITMINKGIKKLGFETAEPKNHYYIWLKKLTQIPIYFLFASDLKVNHVKRQKPTYLFMSKSQLMKKYRQNHPSTISH</sequence>
<evidence type="ECO:0000313" key="2">
    <source>
        <dbReference type="EMBL" id="MDQ0162731.1"/>
    </source>
</evidence>
<evidence type="ECO:0000259" key="1">
    <source>
        <dbReference type="Pfam" id="PF22790"/>
    </source>
</evidence>
<evidence type="ECO:0000313" key="3">
    <source>
        <dbReference type="Proteomes" id="UP001225646"/>
    </source>
</evidence>
<comment type="caution">
    <text evidence="2">The sequence shown here is derived from an EMBL/GenBank/DDBJ whole genome shotgun (WGS) entry which is preliminary data.</text>
</comment>
<proteinExistence type="predicted"/>
<keyword evidence="3" id="KW-1185">Reference proteome</keyword>
<accession>A0ABT9VP44</accession>
<feature type="domain" description="YkoP-like" evidence="1">
    <location>
        <begin position="6"/>
        <end position="184"/>
    </location>
</feature>
<name>A0ABT9VP44_9BACI</name>
<reference evidence="2 3" key="1">
    <citation type="submission" date="2023-07" db="EMBL/GenBank/DDBJ databases">
        <title>Genomic Encyclopedia of Type Strains, Phase IV (KMG-IV): sequencing the most valuable type-strain genomes for metagenomic binning, comparative biology and taxonomic classification.</title>
        <authorList>
            <person name="Goeker M."/>
        </authorList>
    </citation>
    <scope>NUCLEOTIDE SEQUENCE [LARGE SCALE GENOMIC DNA]</scope>
    <source>
        <strain evidence="2 3">DSM 19092</strain>
    </source>
</reference>
<organism evidence="2 3">
    <name type="scientific">Aeribacillus alveayuensis</name>
    <dbReference type="NCBI Taxonomy" id="279215"/>
    <lineage>
        <taxon>Bacteria</taxon>
        <taxon>Bacillati</taxon>
        <taxon>Bacillota</taxon>
        <taxon>Bacilli</taxon>
        <taxon>Bacillales</taxon>
        <taxon>Bacillaceae</taxon>
        <taxon>Aeribacillus</taxon>
    </lineage>
</organism>
<dbReference type="Proteomes" id="UP001225646">
    <property type="component" value="Unassembled WGS sequence"/>
</dbReference>
<dbReference type="Pfam" id="PF22790">
    <property type="entry name" value="YkoP"/>
    <property type="match status" value="1"/>
</dbReference>
<protein>
    <recommendedName>
        <fullName evidence="1">YkoP-like domain-containing protein</fullName>
    </recommendedName>
</protein>
<dbReference type="InterPro" id="IPR054467">
    <property type="entry name" value="YkoP-like_dom"/>
</dbReference>
<dbReference type="RefSeq" id="WP_419152071.1">
    <property type="nucleotide sequence ID" value="NZ_JAUSTR010000006.1"/>
</dbReference>